<keyword evidence="1" id="KW-1133">Transmembrane helix</keyword>
<evidence type="ECO:0000256" key="1">
    <source>
        <dbReference type="SAM" id="Phobius"/>
    </source>
</evidence>
<feature type="transmembrane region" description="Helical" evidence="1">
    <location>
        <begin position="29"/>
        <end position="50"/>
    </location>
</feature>
<evidence type="ECO:0000313" key="2">
    <source>
        <dbReference type="EMBL" id="MBK7955614.1"/>
    </source>
</evidence>
<keyword evidence="1" id="KW-0472">Membrane</keyword>
<dbReference type="EMBL" id="JADJOT010000010">
    <property type="protein sequence ID" value="MBK7955614.1"/>
    <property type="molecule type" value="Genomic_DNA"/>
</dbReference>
<organism evidence="2 3">
    <name type="scientific">Candidatus Accumulibacter affinis</name>
    <dbReference type="NCBI Taxonomy" id="2954384"/>
    <lineage>
        <taxon>Bacteria</taxon>
        <taxon>Pseudomonadati</taxon>
        <taxon>Pseudomonadota</taxon>
        <taxon>Betaproteobacteria</taxon>
        <taxon>Candidatus Accumulibacter</taxon>
    </lineage>
</organism>
<sequence length="73" mass="7709">MAEILIGAPHQADGLTACALAYLALPNLIFLFGWFRTSIALLLGAGMLLYPCSRFSPGQSMLSVQAVPDPPCS</sequence>
<name>A0A935TDA1_9PROT</name>
<evidence type="ECO:0000313" key="3">
    <source>
        <dbReference type="Proteomes" id="UP000706151"/>
    </source>
</evidence>
<reference evidence="2 3" key="1">
    <citation type="submission" date="2020-10" db="EMBL/GenBank/DDBJ databases">
        <title>Connecting structure to function with the recovery of over 1000 high-quality activated sludge metagenome-assembled genomes encoding full-length rRNA genes using long-read sequencing.</title>
        <authorList>
            <person name="Singleton C.M."/>
            <person name="Petriglieri F."/>
            <person name="Kristensen J.M."/>
            <person name="Kirkegaard R.H."/>
            <person name="Michaelsen T.Y."/>
            <person name="Andersen M.H."/>
            <person name="Karst S.M."/>
            <person name="Dueholm M.S."/>
            <person name="Nielsen P.H."/>
            <person name="Albertsen M."/>
        </authorList>
    </citation>
    <scope>NUCLEOTIDE SEQUENCE [LARGE SCALE GENOMIC DNA]</scope>
    <source>
        <strain evidence="2">Fred_18-Q3-R57-64_BAT3C.720</strain>
    </source>
</reference>
<proteinExistence type="predicted"/>
<accession>A0A935TDA1</accession>
<dbReference type="Proteomes" id="UP000706151">
    <property type="component" value="Unassembled WGS sequence"/>
</dbReference>
<keyword evidence="1" id="KW-0812">Transmembrane</keyword>
<comment type="caution">
    <text evidence="2">The sequence shown here is derived from an EMBL/GenBank/DDBJ whole genome shotgun (WGS) entry which is preliminary data.</text>
</comment>
<gene>
    <name evidence="2" type="ORF">IPK02_17580</name>
</gene>
<protein>
    <submittedName>
        <fullName evidence="2">Uncharacterized protein</fullName>
    </submittedName>
</protein>
<dbReference type="AlphaFoldDB" id="A0A935TDA1"/>